<dbReference type="InParanoid" id="A0A0G4EXM9"/>
<dbReference type="Proteomes" id="UP000041254">
    <property type="component" value="Unassembled WGS sequence"/>
</dbReference>
<feature type="region of interest" description="Disordered" evidence="1">
    <location>
        <begin position="16"/>
        <end position="42"/>
    </location>
</feature>
<protein>
    <submittedName>
        <fullName evidence="2">Uncharacterized protein</fullName>
    </submittedName>
</protein>
<sequence length="73" mass="8228">MLVQVLQKFQLYSAHRSPRKAVDDPLPHRHSPTSLILPPTGPFRIAQDTKQRWSHRWAQTGSKGDGEGLVTPC</sequence>
<organism evidence="2 3">
    <name type="scientific">Vitrella brassicaformis (strain CCMP3155)</name>
    <dbReference type="NCBI Taxonomy" id="1169540"/>
    <lineage>
        <taxon>Eukaryota</taxon>
        <taxon>Sar</taxon>
        <taxon>Alveolata</taxon>
        <taxon>Colpodellida</taxon>
        <taxon>Vitrellaceae</taxon>
        <taxon>Vitrella</taxon>
    </lineage>
</organism>
<dbReference type="EMBL" id="CDMY01000347">
    <property type="protein sequence ID" value="CEM04064.1"/>
    <property type="molecule type" value="Genomic_DNA"/>
</dbReference>
<evidence type="ECO:0000313" key="2">
    <source>
        <dbReference type="EMBL" id="CEM04064.1"/>
    </source>
</evidence>
<accession>A0A0G4EXM9</accession>
<evidence type="ECO:0000313" key="3">
    <source>
        <dbReference type="Proteomes" id="UP000041254"/>
    </source>
</evidence>
<gene>
    <name evidence="2" type="ORF">Vbra_8497</name>
</gene>
<evidence type="ECO:0000256" key="1">
    <source>
        <dbReference type="SAM" id="MobiDB-lite"/>
    </source>
</evidence>
<dbReference type="AlphaFoldDB" id="A0A0G4EXM9"/>
<reference evidence="2 3" key="1">
    <citation type="submission" date="2014-11" db="EMBL/GenBank/DDBJ databases">
        <authorList>
            <person name="Zhu J."/>
            <person name="Qi W."/>
            <person name="Song R."/>
        </authorList>
    </citation>
    <scope>NUCLEOTIDE SEQUENCE [LARGE SCALE GENOMIC DNA]</scope>
</reference>
<name>A0A0G4EXM9_VITBC</name>
<dbReference type="VEuPathDB" id="CryptoDB:Vbra_8497"/>
<proteinExistence type="predicted"/>
<keyword evidence="3" id="KW-1185">Reference proteome</keyword>